<dbReference type="Pfam" id="PF00703">
    <property type="entry name" value="Glyco_hydro_2"/>
    <property type="match status" value="1"/>
</dbReference>
<dbReference type="PANTHER" id="PTHR46323">
    <property type="entry name" value="BETA-GALACTOSIDASE"/>
    <property type="match status" value="1"/>
</dbReference>
<sequence length="177" mass="20062">PPGPIEIESAEVIEESKVKVTFNGKVEHFDTSDISLEAALGTWDSFNPKLSPYFTITNTTTGTTESGKTYVIFETEEKINRKINLGGFFGKKEEEDKRQFQATVQQPHLWTAETPYLYTVLITLKDKNDQITEVLSSKFGFRKVEIKDSRLWVNGKPVLLKGVNRHETHPKFGKAVP</sequence>
<evidence type="ECO:0000313" key="9">
    <source>
        <dbReference type="Proteomes" id="UP001596523"/>
    </source>
</evidence>
<dbReference type="Gene3D" id="3.20.20.80">
    <property type="entry name" value="Glycosidases"/>
    <property type="match status" value="1"/>
</dbReference>
<dbReference type="InterPro" id="IPR017853">
    <property type="entry name" value="GH"/>
</dbReference>
<protein>
    <recommendedName>
        <fullName evidence="3">beta-galactosidase</fullName>
        <ecNumber evidence="3">3.2.1.23</ecNumber>
    </recommendedName>
</protein>
<keyword evidence="4 8" id="KW-0378">Hydrolase</keyword>
<evidence type="ECO:0000259" key="7">
    <source>
        <dbReference type="Pfam" id="PF02836"/>
    </source>
</evidence>
<reference evidence="9" key="1">
    <citation type="journal article" date="2019" name="Int. J. Syst. Evol. Microbiol.">
        <title>The Global Catalogue of Microorganisms (GCM) 10K type strain sequencing project: providing services to taxonomists for standard genome sequencing and annotation.</title>
        <authorList>
            <consortium name="The Broad Institute Genomics Platform"/>
            <consortium name="The Broad Institute Genome Sequencing Center for Infectious Disease"/>
            <person name="Wu L."/>
            <person name="Ma J."/>
        </authorList>
    </citation>
    <scope>NUCLEOTIDE SEQUENCE [LARGE SCALE GENOMIC DNA]</scope>
    <source>
        <strain evidence="9">SYNS20</strain>
    </source>
</reference>
<dbReference type="GO" id="GO:0016787">
    <property type="term" value="F:hydrolase activity"/>
    <property type="evidence" value="ECO:0007669"/>
    <property type="project" value="UniProtKB-KW"/>
</dbReference>
<comment type="caution">
    <text evidence="8">The sequence shown here is derived from an EMBL/GenBank/DDBJ whole genome shotgun (WGS) entry which is preliminary data.</text>
</comment>
<evidence type="ECO:0000256" key="5">
    <source>
        <dbReference type="ARBA" id="ARBA00023295"/>
    </source>
</evidence>
<evidence type="ECO:0000256" key="4">
    <source>
        <dbReference type="ARBA" id="ARBA00022801"/>
    </source>
</evidence>
<dbReference type="Proteomes" id="UP001596523">
    <property type="component" value="Unassembled WGS sequence"/>
</dbReference>
<proteinExistence type="inferred from homology"/>
<dbReference type="EC" id="3.2.1.23" evidence="3"/>
<dbReference type="InterPro" id="IPR006103">
    <property type="entry name" value="Glyco_hydro_2_cat"/>
</dbReference>
<feature type="domain" description="Glycoside hydrolase family 2 immunoglobulin-like beta-sandwich" evidence="6">
    <location>
        <begin position="69"/>
        <end position="142"/>
    </location>
</feature>
<dbReference type="Pfam" id="PF02836">
    <property type="entry name" value="Glyco_hydro_2_C"/>
    <property type="match status" value="1"/>
</dbReference>
<dbReference type="EMBL" id="JBHTCF010000076">
    <property type="protein sequence ID" value="MFC7310871.1"/>
    <property type="molecule type" value="Genomic_DNA"/>
</dbReference>
<dbReference type="InterPro" id="IPR006102">
    <property type="entry name" value="Ig-like_GH2"/>
</dbReference>
<comment type="catalytic activity">
    <reaction evidence="1">
        <text>Hydrolysis of terminal non-reducing beta-D-galactose residues in beta-D-galactosides.</text>
        <dbReference type="EC" id="3.2.1.23"/>
    </reaction>
</comment>
<feature type="domain" description="Glycoside hydrolase family 2 catalytic" evidence="7">
    <location>
        <begin position="144"/>
        <end position="176"/>
    </location>
</feature>
<comment type="similarity">
    <text evidence="2">Belongs to the glycosyl hydrolase 2 family.</text>
</comment>
<gene>
    <name evidence="8" type="ORF">ACFQVC_42505</name>
</gene>
<dbReference type="Gene3D" id="2.60.40.10">
    <property type="entry name" value="Immunoglobulins"/>
    <property type="match status" value="1"/>
</dbReference>
<name>A0ABW2JXP5_9ACTN</name>
<dbReference type="PANTHER" id="PTHR46323:SF2">
    <property type="entry name" value="BETA-GALACTOSIDASE"/>
    <property type="match status" value="1"/>
</dbReference>
<feature type="non-terminal residue" evidence="8">
    <location>
        <position position="177"/>
    </location>
</feature>
<dbReference type="SUPFAM" id="SSF49303">
    <property type="entry name" value="beta-Galactosidase/glucuronidase domain"/>
    <property type="match status" value="1"/>
</dbReference>
<feature type="non-terminal residue" evidence="8">
    <location>
        <position position="1"/>
    </location>
</feature>
<dbReference type="InterPro" id="IPR013783">
    <property type="entry name" value="Ig-like_fold"/>
</dbReference>
<evidence type="ECO:0000256" key="3">
    <source>
        <dbReference type="ARBA" id="ARBA00012756"/>
    </source>
</evidence>
<accession>A0ABW2JXP5</accession>
<keyword evidence="9" id="KW-1185">Reference proteome</keyword>
<dbReference type="RefSeq" id="WP_381842176.1">
    <property type="nucleotide sequence ID" value="NZ_JBHTCF010000076.1"/>
</dbReference>
<evidence type="ECO:0000259" key="6">
    <source>
        <dbReference type="Pfam" id="PF00703"/>
    </source>
</evidence>
<keyword evidence="5" id="KW-0326">Glycosidase</keyword>
<organism evidence="8 9">
    <name type="scientific">Streptomyces monticola</name>
    <dbReference type="NCBI Taxonomy" id="2666263"/>
    <lineage>
        <taxon>Bacteria</taxon>
        <taxon>Bacillati</taxon>
        <taxon>Actinomycetota</taxon>
        <taxon>Actinomycetes</taxon>
        <taxon>Kitasatosporales</taxon>
        <taxon>Streptomycetaceae</taxon>
        <taxon>Streptomyces</taxon>
    </lineage>
</organism>
<evidence type="ECO:0000256" key="2">
    <source>
        <dbReference type="ARBA" id="ARBA00007401"/>
    </source>
</evidence>
<dbReference type="InterPro" id="IPR036156">
    <property type="entry name" value="Beta-gal/glucu_dom_sf"/>
</dbReference>
<evidence type="ECO:0000313" key="8">
    <source>
        <dbReference type="EMBL" id="MFC7310871.1"/>
    </source>
</evidence>
<evidence type="ECO:0000256" key="1">
    <source>
        <dbReference type="ARBA" id="ARBA00001412"/>
    </source>
</evidence>
<dbReference type="SUPFAM" id="SSF51445">
    <property type="entry name" value="(Trans)glycosidases"/>
    <property type="match status" value="1"/>
</dbReference>
<dbReference type="InterPro" id="IPR050347">
    <property type="entry name" value="Bact_Beta-galactosidase"/>
</dbReference>